<gene>
    <name evidence="1" type="ORF">COCON_G00000650</name>
</gene>
<sequence>MAVVVMAPNALQFLGIGIHRRNEPGSETPLPRLPTGDWAKIPGIARGGLGFGCGDWRPRPAMTQLKSVIRDEALRQAGEHRCCHGDAQQGNTTKMAAVGNPRWIGEKFNIKPRRNLHQSEVAIHDTVPIHRRVRPRNITDRNGVRESTDVQLTE</sequence>
<accession>A0A9Q1E0M8</accession>
<name>A0A9Q1E0M8_CONCO</name>
<keyword evidence="2" id="KW-1185">Reference proteome</keyword>
<dbReference type="EMBL" id="JAFJMO010000001">
    <property type="protein sequence ID" value="KAJ8287406.1"/>
    <property type="molecule type" value="Genomic_DNA"/>
</dbReference>
<organism evidence="1 2">
    <name type="scientific">Conger conger</name>
    <name type="common">Conger eel</name>
    <name type="synonym">Muraena conger</name>
    <dbReference type="NCBI Taxonomy" id="82655"/>
    <lineage>
        <taxon>Eukaryota</taxon>
        <taxon>Metazoa</taxon>
        <taxon>Chordata</taxon>
        <taxon>Craniata</taxon>
        <taxon>Vertebrata</taxon>
        <taxon>Euteleostomi</taxon>
        <taxon>Actinopterygii</taxon>
        <taxon>Neopterygii</taxon>
        <taxon>Teleostei</taxon>
        <taxon>Anguilliformes</taxon>
        <taxon>Congridae</taxon>
        <taxon>Conger</taxon>
    </lineage>
</organism>
<dbReference type="Proteomes" id="UP001152803">
    <property type="component" value="Unassembled WGS sequence"/>
</dbReference>
<proteinExistence type="predicted"/>
<evidence type="ECO:0000313" key="2">
    <source>
        <dbReference type="Proteomes" id="UP001152803"/>
    </source>
</evidence>
<evidence type="ECO:0000313" key="1">
    <source>
        <dbReference type="EMBL" id="KAJ8287406.1"/>
    </source>
</evidence>
<comment type="caution">
    <text evidence="1">The sequence shown here is derived from an EMBL/GenBank/DDBJ whole genome shotgun (WGS) entry which is preliminary data.</text>
</comment>
<protein>
    <submittedName>
        <fullName evidence="1">Uncharacterized protein</fullName>
    </submittedName>
</protein>
<dbReference type="AlphaFoldDB" id="A0A9Q1E0M8"/>
<reference evidence="1" key="1">
    <citation type="journal article" date="2023" name="Science">
        <title>Genome structures resolve the early diversification of teleost fishes.</title>
        <authorList>
            <person name="Parey E."/>
            <person name="Louis A."/>
            <person name="Montfort J."/>
            <person name="Bouchez O."/>
            <person name="Roques C."/>
            <person name="Iampietro C."/>
            <person name="Lluch J."/>
            <person name="Castinel A."/>
            <person name="Donnadieu C."/>
            <person name="Desvignes T."/>
            <person name="Floi Bucao C."/>
            <person name="Jouanno E."/>
            <person name="Wen M."/>
            <person name="Mejri S."/>
            <person name="Dirks R."/>
            <person name="Jansen H."/>
            <person name="Henkel C."/>
            <person name="Chen W.J."/>
            <person name="Zahm M."/>
            <person name="Cabau C."/>
            <person name="Klopp C."/>
            <person name="Thompson A.W."/>
            <person name="Robinson-Rechavi M."/>
            <person name="Braasch I."/>
            <person name="Lecointre G."/>
            <person name="Bobe J."/>
            <person name="Postlethwait J.H."/>
            <person name="Berthelot C."/>
            <person name="Roest Crollius H."/>
            <person name="Guiguen Y."/>
        </authorList>
    </citation>
    <scope>NUCLEOTIDE SEQUENCE</scope>
    <source>
        <strain evidence="1">Concon-B</strain>
    </source>
</reference>